<reference evidence="1 2" key="2">
    <citation type="journal article" date="2019" name="G3 (Bethesda)">
        <title>Hybrid Assembly of the Genome of the Entomopathogenic Nematode Steinernema carpocapsae Identifies the X-Chromosome.</title>
        <authorList>
            <person name="Serra L."/>
            <person name="Macchietto M."/>
            <person name="Macias-Munoz A."/>
            <person name="McGill C.J."/>
            <person name="Rodriguez I.M."/>
            <person name="Rodriguez B."/>
            <person name="Murad R."/>
            <person name="Mortazavi A."/>
        </authorList>
    </citation>
    <scope>NUCLEOTIDE SEQUENCE [LARGE SCALE GENOMIC DNA]</scope>
    <source>
        <strain evidence="1 2">ALL</strain>
    </source>
</reference>
<dbReference type="EMBL" id="AZBU02000005">
    <property type="protein sequence ID" value="TKR77489.1"/>
    <property type="molecule type" value="Genomic_DNA"/>
</dbReference>
<accession>A0A4U5N4Q4</accession>
<proteinExistence type="predicted"/>
<dbReference type="AlphaFoldDB" id="A0A4U5N4Q4"/>
<reference evidence="1 2" key="1">
    <citation type="journal article" date="2015" name="Genome Biol.">
        <title>Comparative genomics of Steinernema reveals deeply conserved gene regulatory networks.</title>
        <authorList>
            <person name="Dillman A.R."/>
            <person name="Macchietto M."/>
            <person name="Porter C.F."/>
            <person name="Rogers A."/>
            <person name="Williams B."/>
            <person name="Antoshechkin I."/>
            <person name="Lee M.M."/>
            <person name="Goodwin Z."/>
            <person name="Lu X."/>
            <person name="Lewis E.E."/>
            <person name="Goodrich-Blair H."/>
            <person name="Stock S.P."/>
            <person name="Adams B.J."/>
            <person name="Sternberg P.W."/>
            <person name="Mortazavi A."/>
        </authorList>
    </citation>
    <scope>NUCLEOTIDE SEQUENCE [LARGE SCALE GENOMIC DNA]</scope>
    <source>
        <strain evidence="1 2">ALL</strain>
    </source>
</reference>
<keyword evidence="2" id="KW-1185">Reference proteome</keyword>
<sequence>MTKLLFFKQSVLALFYCCQKSGQGFAVNKRTHLGMGEGVSTCGAEMVKNARRKCGRCPRRGVVGMNQDWLPASFENRSESGGRAVQIGAIEIEDEFSWEEGERELEETRNLPISISGLAASLSLSTVHEILE</sequence>
<evidence type="ECO:0000313" key="1">
    <source>
        <dbReference type="EMBL" id="TKR77489.1"/>
    </source>
</evidence>
<comment type="caution">
    <text evidence="1">The sequence shown here is derived from an EMBL/GenBank/DDBJ whole genome shotgun (WGS) entry which is preliminary data.</text>
</comment>
<organism evidence="1 2">
    <name type="scientific">Steinernema carpocapsae</name>
    <name type="common">Entomopathogenic nematode</name>
    <dbReference type="NCBI Taxonomy" id="34508"/>
    <lineage>
        <taxon>Eukaryota</taxon>
        <taxon>Metazoa</taxon>
        <taxon>Ecdysozoa</taxon>
        <taxon>Nematoda</taxon>
        <taxon>Chromadorea</taxon>
        <taxon>Rhabditida</taxon>
        <taxon>Tylenchina</taxon>
        <taxon>Panagrolaimomorpha</taxon>
        <taxon>Strongyloidoidea</taxon>
        <taxon>Steinernematidae</taxon>
        <taxon>Steinernema</taxon>
    </lineage>
</organism>
<protein>
    <submittedName>
        <fullName evidence="1">Uncharacterized protein</fullName>
    </submittedName>
</protein>
<name>A0A4U5N4Q4_STECR</name>
<gene>
    <name evidence="1" type="ORF">L596_018456</name>
</gene>
<evidence type="ECO:0000313" key="2">
    <source>
        <dbReference type="Proteomes" id="UP000298663"/>
    </source>
</evidence>
<dbReference type="Proteomes" id="UP000298663">
    <property type="component" value="Unassembled WGS sequence"/>
</dbReference>